<dbReference type="Pfam" id="PF00326">
    <property type="entry name" value="Peptidase_S9"/>
    <property type="match status" value="1"/>
</dbReference>
<protein>
    <submittedName>
        <fullName evidence="2">S9a b c catalytic domain protein</fullName>
    </submittedName>
</protein>
<dbReference type="PANTHER" id="PTHR43056:SF5">
    <property type="entry name" value="PEPTIDASE S9 PROLYL OLIGOPEPTIDASE CATALYTIC DOMAIN-CONTAINING PROTEIN"/>
    <property type="match status" value="1"/>
</dbReference>
<dbReference type="SUPFAM" id="SSF53474">
    <property type="entry name" value="alpha/beta-Hydrolases"/>
    <property type="match status" value="1"/>
</dbReference>
<keyword evidence="3" id="KW-1185">Reference proteome</keyword>
<evidence type="ECO:0000313" key="2">
    <source>
        <dbReference type="EMBL" id="KOO21191.1"/>
    </source>
</evidence>
<accession>A0A0M0J3Q1</accession>
<dbReference type="GO" id="GO:0006508">
    <property type="term" value="P:proteolysis"/>
    <property type="evidence" value="ECO:0007669"/>
    <property type="project" value="InterPro"/>
</dbReference>
<dbReference type="OrthoDB" id="416344at2759"/>
<evidence type="ECO:0000313" key="3">
    <source>
        <dbReference type="Proteomes" id="UP000037460"/>
    </source>
</evidence>
<comment type="caution">
    <text evidence="2">The sequence shown here is derived from an EMBL/GenBank/DDBJ whole genome shotgun (WGS) entry which is preliminary data.</text>
</comment>
<proteinExistence type="predicted"/>
<dbReference type="Gene3D" id="2.120.10.30">
    <property type="entry name" value="TolB, C-terminal domain"/>
    <property type="match status" value="1"/>
</dbReference>
<dbReference type="InterPro" id="IPR029058">
    <property type="entry name" value="AB_hydrolase_fold"/>
</dbReference>
<sequence length="681" mass="72250">MSIPYGSWSSPVTARLITTSTVRLGGCAVDGAGKLHWLEGRPQEKGRQVVVKYAPGAPGASTRGAIDVSPGDVNVRTRVHEYGGNSFVLEPDGSLIYSSFTTQRLYRLPAAGGEPMCLTPGEWKDGTYRFADGVLEPSGARLICVREDHTEPEPSKVVNEVVAVSLDGSGAISVLARGRDFYAHPRLSKDGATLAYVCWDHPNMPWDATELRTRPLADDAAAAPETTTHTLVAGGDGDTSVLQPCWHPTSGALWFVSDASGWYNLYRLASRGSTPEAMLPREAEFGGASPGWALGQQGYVFLSDGKVAAHWVERATGETKLSVLDDAPAPTPLVEYGAADGLPHTFGGLCAAPDGTLYMTGGSPCTTGGVYAWRCLVPGAGASAPAELLAAASSVAVPEGVISTPKCIEFPTTLGTAFGYYYPPRNEGFASDEATPPLLVKAHGGPTGAASTSFNANIQFFTSRGFAVLDVDYGGSTGYGRDYRRRLRGAWGVVDIDDVCAGAQYLVSEGLADPKRLCIDGGSAGGYTTLSALAFRDVFTAGTSLYGVADLGTLAGDTHKFESRYLDGLVGRYPEDKALYDARAPINAVDQLSCPILLLQGTEDKIVPPNQAELMHAALLSKGLPCALKMYEGEQHGFRQAPNIEDALNSELYFYSRVFGFALSDVDRETIVPFPIDNLNE</sequence>
<name>A0A0M0J3Q1_9EUKA</name>
<dbReference type="EMBL" id="JWZX01003384">
    <property type="protein sequence ID" value="KOO21191.1"/>
    <property type="molecule type" value="Genomic_DNA"/>
</dbReference>
<dbReference type="PANTHER" id="PTHR43056">
    <property type="entry name" value="PEPTIDASE S9 PROLYL OLIGOPEPTIDASE"/>
    <property type="match status" value="1"/>
</dbReference>
<dbReference type="SUPFAM" id="SSF82171">
    <property type="entry name" value="DPP6 N-terminal domain-like"/>
    <property type="match status" value="1"/>
</dbReference>
<reference evidence="3" key="1">
    <citation type="journal article" date="2015" name="PLoS Genet.">
        <title>Genome Sequence and Transcriptome Analyses of Chrysochromulina tobin: Metabolic Tools for Enhanced Algal Fitness in the Prominent Order Prymnesiales (Haptophyceae).</title>
        <authorList>
            <person name="Hovde B.T."/>
            <person name="Deodato C.R."/>
            <person name="Hunsperger H.M."/>
            <person name="Ryken S.A."/>
            <person name="Yost W."/>
            <person name="Jha R.K."/>
            <person name="Patterson J."/>
            <person name="Monnat R.J. Jr."/>
            <person name="Barlow S.B."/>
            <person name="Starkenburg S.R."/>
            <person name="Cattolico R.A."/>
        </authorList>
    </citation>
    <scope>NUCLEOTIDE SEQUENCE</scope>
    <source>
        <strain evidence="3">CCMP291</strain>
    </source>
</reference>
<organism evidence="2 3">
    <name type="scientific">Chrysochromulina tobinii</name>
    <dbReference type="NCBI Taxonomy" id="1460289"/>
    <lineage>
        <taxon>Eukaryota</taxon>
        <taxon>Haptista</taxon>
        <taxon>Haptophyta</taxon>
        <taxon>Prymnesiophyceae</taxon>
        <taxon>Prymnesiales</taxon>
        <taxon>Chrysochromulinaceae</taxon>
        <taxon>Chrysochromulina</taxon>
    </lineage>
</organism>
<dbReference type="InterPro" id="IPR011042">
    <property type="entry name" value="6-blade_b-propeller_TolB-like"/>
</dbReference>
<dbReference type="AlphaFoldDB" id="A0A0M0J3Q1"/>
<gene>
    <name evidence="2" type="ORF">Ctob_005941</name>
</gene>
<feature type="domain" description="Peptidase S9 prolyl oligopeptidase catalytic" evidence="1">
    <location>
        <begin position="453"/>
        <end position="660"/>
    </location>
</feature>
<dbReference type="InterPro" id="IPR001375">
    <property type="entry name" value="Peptidase_S9_cat"/>
</dbReference>
<dbReference type="InterPro" id="IPR050585">
    <property type="entry name" value="Xaa-Pro_dipeptidyl-ppase/CocE"/>
</dbReference>
<dbReference type="GO" id="GO:0008236">
    <property type="term" value="F:serine-type peptidase activity"/>
    <property type="evidence" value="ECO:0007669"/>
    <property type="project" value="InterPro"/>
</dbReference>
<dbReference type="Proteomes" id="UP000037460">
    <property type="component" value="Unassembled WGS sequence"/>
</dbReference>
<dbReference type="Gene3D" id="3.40.50.1820">
    <property type="entry name" value="alpha/beta hydrolase"/>
    <property type="match status" value="1"/>
</dbReference>
<evidence type="ECO:0000259" key="1">
    <source>
        <dbReference type="Pfam" id="PF00326"/>
    </source>
</evidence>